<evidence type="ECO:0000259" key="1">
    <source>
        <dbReference type="SMART" id="SM00909"/>
    </source>
</evidence>
<evidence type="ECO:0000313" key="2">
    <source>
        <dbReference type="EMBL" id="GGB03270.1"/>
    </source>
</evidence>
<name>A0A916SK00_9MICO</name>
<dbReference type="Pfam" id="PF10646">
    <property type="entry name" value="Germane"/>
    <property type="match status" value="1"/>
</dbReference>
<evidence type="ECO:0000313" key="3">
    <source>
        <dbReference type="Proteomes" id="UP000606922"/>
    </source>
</evidence>
<protein>
    <recommendedName>
        <fullName evidence="1">GerMN domain-containing protein</fullName>
    </recommendedName>
</protein>
<dbReference type="InterPro" id="IPR019606">
    <property type="entry name" value="GerMN"/>
</dbReference>
<dbReference type="InterPro" id="IPR059026">
    <property type="entry name" value="LpqB_N"/>
</dbReference>
<sequence length="544" mass="57031">MATAITLAACGGVPTSGNVTAGDVVSDDVELDIGFAPQGPRADSTQEEIMQEFLLAAIDPQNDYRVAREFLAESFAGTWNPDALTTIRTGVGTQRRVSDTELNYSLTTSASVSNDGHYQESDAETVSLPFTFVKEGDQWRISSAPEGIVLSEDSFGVVFGEFALHYFDPTYQYLVPDVRWFPNRSGTSVRVVSALLAGQSSWLSNGALISAFPAGTQLGDGFVDITSGVATVDLSEEADGANSLERERMRQQLSASLNNVTSVVMTVGGIPLSTPETGALPAVVNPTVEPAPLVLRDNQFGYASNDDVTTIGQISGKVVELGASAVALARNRSEAAVRNDLGVYAVRAGASEPLLVDARGGLAAPSIDNAGFIWSVPVGDGSAIRAYELDGTEHIVASTVPVTDARVVSMAVSRDGARLLLYLDTAIGPRLYVAGIVRQDGVPSSLGELFALPVTAETPLAATWVDNRTVATLSASEDETLIRSLEIGGPSALLGRIEGGVNIVGGNGGTDGLRVLTTDGDVFRPRGTSWQRTGISAEMLGTQQ</sequence>
<gene>
    <name evidence="2" type="ORF">GCM10010979_17410</name>
</gene>
<organism evidence="2 3">
    <name type="scientific">Conyzicola nivalis</name>
    <dbReference type="NCBI Taxonomy" id="1477021"/>
    <lineage>
        <taxon>Bacteria</taxon>
        <taxon>Bacillati</taxon>
        <taxon>Actinomycetota</taxon>
        <taxon>Actinomycetes</taxon>
        <taxon>Micrococcales</taxon>
        <taxon>Microbacteriaceae</taxon>
        <taxon>Conyzicola</taxon>
    </lineage>
</organism>
<dbReference type="EMBL" id="BMGB01000001">
    <property type="protein sequence ID" value="GGB03270.1"/>
    <property type="molecule type" value="Genomic_DNA"/>
</dbReference>
<reference evidence="2" key="2">
    <citation type="submission" date="2020-09" db="EMBL/GenBank/DDBJ databases">
        <authorList>
            <person name="Sun Q."/>
            <person name="Zhou Y."/>
        </authorList>
    </citation>
    <scope>NUCLEOTIDE SEQUENCE</scope>
    <source>
        <strain evidence="2">CGMCC 1.12813</strain>
    </source>
</reference>
<dbReference type="AlphaFoldDB" id="A0A916SK00"/>
<feature type="domain" description="GerMN" evidence="1">
    <location>
        <begin position="188"/>
        <end position="276"/>
    </location>
</feature>
<proteinExistence type="predicted"/>
<accession>A0A916SK00</accession>
<keyword evidence="3" id="KW-1185">Reference proteome</keyword>
<dbReference type="Proteomes" id="UP000606922">
    <property type="component" value="Unassembled WGS sequence"/>
</dbReference>
<comment type="caution">
    <text evidence="2">The sequence shown here is derived from an EMBL/GenBank/DDBJ whole genome shotgun (WGS) entry which is preliminary data.</text>
</comment>
<reference evidence="2" key="1">
    <citation type="journal article" date="2014" name="Int. J. Syst. Evol. Microbiol.">
        <title>Complete genome sequence of Corynebacterium casei LMG S-19264T (=DSM 44701T), isolated from a smear-ripened cheese.</title>
        <authorList>
            <consortium name="US DOE Joint Genome Institute (JGI-PGF)"/>
            <person name="Walter F."/>
            <person name="Albersmeier A."/>
            <person name="Kalinowski J."/>
            <person name="Ruckert C."/>
        </authorList>
    </citation>
    <scope>NUCLEOTIDE SEQUENCE</scope>
    <source>
        <strain evidence="2">CGMCC 1.12813</strain>
    </source>
</reference>
<dbReference type="SMART" id="SM00909">
    <property type="entry name" value="Germane"/>
    <property type="match status" value="1"/>
</dbReference>
<dbReference type="Pfam" id="PF25976">
    <property type="entry name" value="LpqB_N"/>
    <property type="match status" value="1"/>
</dbReference>